<dbReference type="EMBL" id="UINC01076842">
    <property type="protein sequence ID" value="SVC16390.1"/>
    <property type="molecule type" value="Genomic_DNA"/>
</dbReference>
<feature type="non-terminal residue" evidence="1">
    <location>
        <position position="119"/>
    </location>
</feature>
<reference evidence="1" key="1">
    <citation type="submission" date="2018-05" db="EMBL/GenBank/DDBJ databases">
        <authorList>
            <person name="Lanie J.A."/>
            <person name="Ng W.-L."/>
            <person name="Kazmierczak K.M."/>
            <person name="Andrzejewski T.M."/>
            <person name="Davidsen T.M."/>
            <person name="Wayne K.J."/>
            <person name="Tettelin H."/>
            <person name="Glass J.I."/>
            <person name="Rusch D."/>
            <person name="Podicherti R."/>
            <person name="Tsui H.-C.T."/>
            <person name="Winkler M.E."/>
        </authorList>
    </citation>
    <scope>NUCLEOTIDE SEQUENCE</scope>
</reference>
<dbReference type="Gene3D" id="3.40.50.11190">
    <property type="match status" value="1"/>
</dbReference>
<proteinExistence type="predicted"/>
<organism evidence="1">
    <name type="scientific">marine metagenome</name>
    <dbReference type="NCBI Taxonomy" id="408172"/>
    <lineage>
        <taxon>unclassified sequences</taxon>
        <taxon>metagenomes</taxon>
        <taxon>ecological metagenomes</taxon>
    </lineage>
</organism>
<accession>A0A382JWA1</accession>
<name>A0A382JWA1_9ZZZZ</name>
<evidence type="ECO:0000313" key="1">
    <source>
        <dbReference type="EMBL" id="SVC16390.1"/>
    </source>
</evidence>
<evidence type="ECO:0008006" key="2">
    <source>
        <dbReference type="Google" id="ProtNLM"/>
    </source>
</evidence>
<sequence>MQRRRLVFRVIGNNRVGMGHIFRALTLAHELIDHDVTFFSDEASAKAVKEVVGNAYVVKIINSASIVNSILNFKPDVVINDILDTEVKDVEPLRKQGIKVLNFEDLGEGAQFADLVINE</sequence>
<dbReference type="AlphaFoldDB" id="A0A382JWA1"/>
<protein>
    <recommendedName>
        <fullName evidence="2">Glycosyl transferase family 28 C-terminal domain-containing protein</fullName>
    </recommendedName>
</protein>
<gene>
    <name evidence="1" type="ORF">METZ01_LOCUS269244</name>
</gene>